<feature type="transmembrane region" description="Helical" evidence="2">
    <location>
        <begin position="980"/>
        <end position="1005"/>
    </location>
</feature>
<proteinExistence type="predicted"/>
<dbReference type="OrthoDB" id="38531at2759"/>
<feature type="domain" description="Glycosyltransferase 2-like" evidence="3">
    <location>
        <begin position="790"/>
        <end position="994"/>
    </location>
</feature>
<feature type="region of interest" description="Disordered" evidence="1">
    <location>
        <begin position="286"/>
        <end position="340"/>
    </location>
</feature>
<dbReference type="Pfam" id="PF25550">
    <property type="entry name" value="DUF7928"/>
    <property type="match status" value="1"/>
</dbReference>
<name>A0A2K1QT42_9PEZI</name>
<evidence type="ECO:0000256" key="1">
    <source>
        <dbReference type="SAM" id="MobiDB-lite"/>
    </source>
</evidence>
<comment type="caution">
    <text evidence="5">The sequence shown here is derived from an EMBL/GenBank/DDBJ whole genome shotgun (WGS) entry which is preliminary data.</text>
</comment>
<feature type="region of interest" description="Disordered" evidence="1">
    <location>
        <begin position="401"/>
        <end position="482"/>
    </location>
</feature>
<dbReference type="AlphaFoldDB" id="A0A2K1QT42"/>
<evidence type="ECO:0000259" key="3">
    <source>
        <dbReference type="Pfam" id="PF13632"/>
    </source>
</evidence>
<reference evidence="5 6" key="1">
    <citation type="submission" date="2017-06" db="EMBL/GenBank/DDBJ databases">
        <title>Draft genome sequence of a variant of Elsinoe murrayae.</title>
        <authorList>
            <person name="Cheng Q."/>
        </authorList>
    </citation>
    <scope>NUCLEOTIDE SEQUENCE [LARGE SCALE GENOMIC DNA]</scope>
    <source>
        <strain evidence="5 6">CQ-2017a</strain>
    </source>
</reference>
<feature type="transmembrane region" description="Helical" evidence="2">
    <location>
        <begin position="1050"/>
        <end position="1072"/>
    </location>
</feature>
<dbReference type="InterPro" id="IPR029044">
    <property type="entry name" value="Nucleotide-diphossugar_trans"/>
</dbReference>
<dbReference type="EMBL" id="NKHZ01000043">
    <property type="protein sequence ID" value="PNS18232.1"/>
    <property type="molecule type" value="Genomic_DNA"/>
</dbReference>
<dbReference type="InParanoid" id="A0A2K1QT42"/>
<dbReference type="Gene3D" id="3.90.550.10">
    <property type="entry name" value="Spore Coat Polysaccharide Biosynthesis Protein SpsA, Chain A"/>
    <property type="match status" value="2"/>
</dbReference>
<feature type="transmembrane region" description="Helical" evidence="2">
    <location>
        <begin position="950"/>
        <end position="968"/>
    </location>
</feature>
<sequence>MSAPIPRPSAAASAGRSSQESARSMPMRSTSVVSVSAPVIEKSTAFSSSKRFEVMAKFLHQRLAQSKWMEEYHENMYFGTANLGTFVRRPDGTYAKTTQNPSVLKAVELIAPTVAFTMSCDSVSVLMETLESDQADIPFMDGTSLHVVPSVTDVINNGAYSHQGHFSVLCRREHFILVCAASPPELLAQGASLEAHLVGMIWGGPIMAPAAAYNPMMMSVPRSNSMPNTQQMLPIQFGEQPDLAFDSSLQRNMSFGDASQLMRPNTAFNAPQPQQFQFQLDLPQHTPQRKNSSFVPGHSRSKTAPVSGMSHFQPQYDQEHDSMPTSSQLALPAPTHRSRSRVHMVDPFAQRKMSMVDPLSHAPAGPSSSFSRRMSTVDPASTSRHRMNSVADFAQRKLSTIDPFHKRSDSTPASLRGSRSNSIVAPDRRKSNAGPLRSASVTNALSASRRQSVTSFDSVPEDEVPEMAQFPHRPNMTKARGASVSSTYMGGYRGSVSHDIEKMVEFVERAMELEEEGPEDEVRQRDVPRVFLLEHACCVAIAGCLVCVLQVWCAAKLLQQWRLDGGCVRWALLATLPFFAAFSMFFMVVIAGSFFQIFGPLGFMQKNSFYYSSKAPKITEHSGEELPHITIQMPVYKEGLKGVIVPTITSVLKAVNYYQAHGGTATIMVADDGMQLISEELQEARKVYYELHNVAWVARPKQCTTPGPDFFLRKGKFKKASNLNYALHFSGRVEDEFLIQMERRAKEQLCSVEDLSVDDEEELLEIARQVVEEGDGGRTWSAGDVRIGEFILLIDSDTQVPETCLLAGALELMESPEVAIIQHSSGVMNMTGNPFENGIHYFTDLVYTSISHTVGAGDVAPFVGHNAFLRWKAIQSIAFEEDGRTKFWSENHVSEDFDVALRLQMNHFFVRMAGYHNNEFKEGVSLTIYDELARWEKYAYGCNELIFNPLIYWPTRGIFTPLFLKFIFSNIKITSKFTILAYVGTYYAIGVGFPLSLLNYILAGWEFQLDQYYQTSWHIFVGLCCVYSILSPIAFAMLRYRMGQATYIDALCTCIKWMPLFILFFGGLSFHICKALLCHFLSINIEWTTTAKELEKTGFKVGLDKVVRDFWHMYVILIPIAGGMIYCALYAPRGYLITDFTVIVPLANAVGCHALLPFVLGLF</sequence>
<evidence type="ECO:0000313" key="5">
    <source>
        <dbReference type="EMBL" id="PNS18232.1"/>
    </source>
</evidence>
<feature type="transmembrane region" description="Helical" evidence="2">
    <location>
        <begin position="1111"/>
        <end position="1131"/>
    </location>
</feature>
<feature type="domain" description="DUF7928" evidence="4">
    <location>
        <begin position="51"/>
        <end position="203"/>
    </location>
</feature>
<feature type="compositionally biased region" description="Polar residues" evidence="1">
    <location>
        <begin position="366"/>
        <end position="382"/>
    </location>
</feature>
<feature type="compositionally biased region" description="Low complexity" evidence="1">
    <location>
        <begin position="1"/>
        <end position="24"/>
    </location>
</feature>
<evidence type="ECO:0000313" key="6">
    <source>
        <dbReference type="Proteomes" id="UP000243797"/>
    </source>
</evidence>
<feature type="transmembrane region" description="Helical" evidence="2">
    <location>
        <begin position="1017"/>
        <end position="1038"/>
    </location>
</feature>
<keyword evidence="2" id="KW-1133">Transmembrane helix</keyword>
<dbReference type="InterPro" id="IPR001173">
    <property type="entry name" value="Glyco_trans_2-like"/>
</dbReference>
<feature type="compositionally biased region" description="Polar residues" evidence="1">
    <location>
        <begin position="410"/>
        <end position="423"/>
    </location>
</feature>
<accession>A0A2K1QT42</accession>
<keyword evidence="6" id="KW-1185">Reference proteome</keyword>
<dbReference type="InterPro" id="IPR057688">
    <property type="entry name" value="DUF7928"/>
</dbReference>
<evidence type="ECO:0000256" key="2">
    <source>
        <dbReference type="SAM" id="Phobius"/>
    </source>
</evidence>
<dbReference type="Pfam" id="PF13632">
    <property type="entry name" value="Glyco_trans_2_3"/>
    <property type="match status" value="1"/>
</dbReference>
<feature type="transmembrane region" description="Helical" evidence="2">
    <location>
        <begin position="539"/>
        <end position="558"/>
    </location>
</feature>
<keyword evidence="2" id="KW-0812">Transmembrane</keyword>
<dbReference type="SUPFAM" id="SSF53448">
    <property type="entry name" value="Nucleotide-diphospho-sugar transferases"/>
    <property type="match status" value="1"/>
</dbReference>
<dbReference type="Proteomes" id="UP000243797">
    <property type="component" value="Unassembled WGS sequence"/>
</dbReference>
<feature type="region of interest" description="Disordered" evidence="1">
    <location>
        <begin position="1"/>
        <end position="29"/>
    </location>
</feature>
<feature type="region of interest" description="Disordered" evidence="1">
    <location>
        <begin position="358"/>
        <end position="389"/>
    </location>
</feature>
<organism evidence="5 6">
    <name type="scientific">Sphaceloma murrayae</name>
    <dbReference type="NCBI Taxonomy" id="2082308"/>
    <lineage>
        <taxon>Eukaryota</taxon>
        <taxon>Fungi</taxon>
        <taxon>Dikarya</taxon>
        <taxon>Ascomycota</taxon>
        <taxon>Pezizomycotina</taxon>
        <taxon>Dothideomycetes</taxon>
        <taxon>Dothideomycetidae</taxon>
        <taxon>Myriangiales</taxon>
        <taxon>Elsinoaceae</taxon>
        <taxon>Sphaceloma</taxon>
    </lineage>
</organism>
<keyword evidence="2" id="KW-0472">Membrane</keyword>
<feature type="compositionally biased region" description="Polar residues" evidence="1">
    <location>
        <begin position="439"/>
        <end position="457"/>
    </location>
</feature>
<feature type="transmembrane region" description="Helical" evidence="2">
    <location>
        <begin position="1143"/>
        <end position="1162"/>
    </location>
</feature>
<evidence type="ECO:0000259" key="4">
    <source>
        <dbReference type="Pfam" id="PF25550"/>
    </source>
</evidence>
<feature type="transmembrane region" description="Helical" evidence="2">
    <location>
        <begin position="570"/>
        <end position="598"/>
    </location>
</feature>
<protein>
    <submittedName>
        <fullName evidence="5">Uncharacterized protein</fullName>
    </submittedName>
</protein>
<dbReference type="SUPFAM" id="SSF81995">
    <property type="entry name" value="beta-sandwich domain of Sec23/24"/>
    <property type="match status" value="1"/>
</dbReference>
<gene>
    <name evidence="5" type="ORF">CAC42_7601</name>
</gene>
<dbReference type="PANTHER" id="PTHR35408:SF2">
    <property type="entry name" value="GLYCOSYLTRANSFERASE 2-LIKE DOMAIN-CONTAINING PROTEIN"/>
    <property type="match status" value="1"/>
</dbReference>
<dbReference type="PANTHER" id="PTHR35408">
    <property type="entry name" value="CHROMOSOME 15, WHOLE GENOME SHOTGUN SEQUENCE"/>
    <property type="match status" value="1"/>
</dbReference>
<dbReference type="STRING" id="2082308.A0A2K1QT42"/>